<dbReference type="AlphaFoldDB" id="E9GN53"/>
<evidence type="ECO:0000313" key="2">
    <source>
        <dbReference type="Proteomes" id="UP000000305"/>
    </source>
</evidence>
<dbReference type="InParanoid" id="E9GN53"/>
<sequence length="126" mass="14248">MGTRSTIWLQLATRWKLLTRVGVKNLRFEKSRALILNFGDGYVDVDYCADGSNNSPSCIKIKLWLVFRLAPRGKLGCVCRRGGSHYTGRRNRHTTASHPNNIAVDSSLRKRTGFPGFLHSERFPAK</sequence>
<reference evidence="1 2" key="1">
    <citation type="journal article" date="2011" name="Science">
        <title>The ecoresponsive genome of Daphnia pulex.</title>
        <authorList>
            <person name="Colbourne J.K."/>
            <person name="Pfrender M.E."/>
            <person name="Gilbert D."/>
            <person name="Thomas W.K."/>
            <person name="Tucker A."/>
            <person name="Oakley T.H."/>
            <person name="Tokishita S."/>
            <person name="Aerts A."/>
            <person name="Arnold G.J."/>
            <person name="Basu M.K."/>
            <person name="Bauer D.J."/>
            <person name="Caceres C.E."/>
            <person name="Carmel L."/>
            <person name="Casola C."/>
            <person name="Choi J.H."/>
            <person name="Detter J.C."/>
            <person name="Dong Q."/>
            <person name="Dusheyko S."/>
            <person name="Eads B.D."/>
            <person name="Frohlich T."/>
            <person name="Geiler-Samerotte K.A."/>
            <person name="Gerlach D."/>
            <person name="Hatcher P."/>
            <person name="Jogdeo S."/>
            <person name="Krijgsveld J."/>
            <person name="Kriventseva E.V."/>
            <person name="Kultz D."/>
            <person name="Laforsch C."/>
            <person name="Lindquist E."/>
            <person name="Lopez J."/>
            <person name="Manak J.R."/>
            <person name="Muller J."/>
            <person name="Pangilinan J."/>
            <person name="Patwardhan R.P."/>
            <person name="Pitluck S."/>
            <person name="Pritham E.J."/>
            <person name="Rechtsteiner A."/>
            <person name="Rho M."/>
            <person name="Rogozin I.B."/>
            <person name="Sakarya O."/>
            <person name="Salamov A."/>
            <person name="Schaack S."/>
            <person name="Shapiro H."/>
            <person name="Shiga Y."/>
            <person name="Skalitzky C."/>
            <person name="Smith Z."/>
            <person name="Souvorov A."/>
            <person name="Sung W."/>
            <person name="Tang Z."/>
            <person name="Tsuchiya D."/>
            <person name="Tu H."/>
            <person name="Vos H."/>
            <person name="Wang M."/>
            <person name="Wolf Y.I."/>
            <person name="Yamagata H."/>
            <person name="Yamada T."/>
            <person name="Ye Y."/>
            <person name="Shaw J.R."/>
            <person name="Andrews J."/>
            <person name="Crease T.J."/>
            <person name="Tang H."/>
            <person name="Lucas S.M."/>
            <person name="Robertson H.M."/>
            <person name="Bork P."/>
            <person name="Koonin E.V."/>
            <person name="Zdobnov E.M."/>
            <person name="Grigoriev I.V."/>
            <person name="Lynch M."/>
            <person name="Boore J.L."/>
        </authorList>
    </citation>
    <scope>NUCLEOTIDE SEQUENCE [LARGE SCALE GENOMIC DNA]</scope>
</reference>
<evidence type="ECO:0000313" key="1">
    <source>
        <dbReference type="EMBL" id="EFX78976.1"/>
    </source>
</evidence>
<organism evidence="1 2">
    <name type="scientific">Daphnia pulex</name>
    <name type="common">Water flea</name>
    <dbReference type="NCBI Taxonomy" id="6669"/>
    <lineage>
        <taxon>Eukaryota</taxon>
        <taxon>Metazoa</taxon>
        <taxon>Ecdysozoa</taxon>
        <taxon>Arthropoda</taxon>
        <taxon>Crustacea</taxon>
        <taxon>Branchiopoda</taxon>
        <taxon>Diplostraca</taxon>
        <taxon>Cladocera</taxon>
        <taxon>Anomopoda</taxon>
        <taxon>Daphniidae</taxon>
        <taxon>Daphnia</taxon>
    </lineage>
</organism>
<dbReference type="Proteomes" id="UP000000305">
    <property type="component" value="Unassembled WGS sequence"/>
</dbReference>
<dbReference type="KEGG" id="dpx:DAPPUDRAFT_104723"/>
<gene>
    <name evidence="1" type="ORF">DAPPUDRAFT_104723</name>
</gene>
<accession>E9GN53</accession>
<dbReference type="HOGENOM" id="CLU_1983799_0_0_1"/>
<protein>
    <submittedName>
        <fullName evidence="1">Uncharacterized protein</fullName>
    </submittedName>
</protein>
<dbReference type="EMBL" id="GL732554">
    <property type="protein sequence ID" value="EFX78976.1"/>
    <property type="molecule type" value="Genomic_DNA"/>
</dbReference>
<name>E9GN53_DAPPU</name>
<keyword evidence="2" id="KW-1185">Reference proteome</keyword>
<proteinExistence type="predicted"/>